<keyword evidence="1" id="KW-0472">Membrane</keyword>
<organism evidence="2">
    <name type="scientific">Rhizophora mucronata</name>
    <name type="common">Asiatic mangrove</name>
    <dbReference type="NCBI Taxonomy" id="61149"/>
    <lineage>
        <taxon>Eukaryota</taxon>
        <taxon>Viridiplantae</taxon>
        <taxon>Streptophyta</taxon>
        <taxon>Embryophyta</taxon>
        <taxon>Tracheophyta</taxon>
        <taxon>Spermatophyta</taxon>
        <taxon>Magnoliopsida</taxon>
        <taxon>eudicotyledons</taxon>
        <taxon>Gunneridae</taxon>
        <taxon>Pentapetalae</taxon>
        <taxon>rosids</taxon>
        <taxon>fabids</taxon>
        <taxon>Malpighiales</taxon>
        <taxon>Rhizophoraceae</taxon>
        <taxon>Rhizophora</taxon>
    </lineage>
</organism>
<reference evidence="2" key="1">
    <citation type="submission" date="2018-02" db="EMBL/GenBank/DDBJ databases">
        <title>Rhizophora mucronata_Transcriptome.</title>
        <authorList>
            <person name="Meera S.P."/>
            <person name="Sreeshan A."/>
            <person name="Augustine A."/>
        </authorList>
    </citation>
    <scope>NUCLEOTIDE SEQUENCE</scope>
    <source>
        <tissue evidence="2">Leaf</tissue>
    </source>
</reference>
<keyword evidence="1" id="KW-0812">Transmembrane</keyword>
<name>A0A2P2JZP9_RHIMU</name>
<evidence type="ECO:0000313" key="2">
    <source>
        <dbReference type="EMBL" id="MBW98905.1"/>
    </source>
</evidence>
<feature type="transmembrane region" description="Helical" evidence="1">
    <location>
        <begin position="12"/>
        <end position="34"/>
    </location>
</feature>
<sequence length="42" mass="4952">MHFSNKVPVFMFAYIYIICYHFGLLTVVSSFFFFNGNVSCLF</sequence>
<dbReference type="AlphaFoldDB" id="A0A2P2JZP9"/>
<accession>A0A2P2JZP9</accession>
<protein>
    <submittedName>
        <fullName evidence="2">Uncharacterized protein</fullName>
    </submittedName>
</protein>
<dbReference type="EMBL" id="GGEC01018422">
    <property type="protein sequence ID" value="MBW98905.1"/>
    <property type="molecule type" value="Transcribed_RNA"/>
</dbReference>
<evidence type="ECO:0000256" key="1">
    <source>
        <dbReference type="SAM" id="Phobius"/>
    </source>
</evidence>
<proteinExistence type="predicted"/>
<keyword evidence="1" id="KW-1133">Transmembrane helix</keyword>